<comment type="caution">
    <text evidence="1">The sequence shown here is derived from an EMBL/GenBank/DDBJ whole genome shotgun (WGS) entry which is preliminary data.</text>
</comment>
<gene>
    <name evidence="1" type="ORF">JF535_08280</name>
</gene>
<dbReference type="Proteomes" id="UP000664293">
    <property type="component" value="Unassembled WGS sequence"/>
</dbReference>
<name>A0ABS3E6C8_9GAMM</name>
<evidence type="ECO:0000313" key="1">
    <source>
        <dbReference type="EMBL" id="MBN8430848.1"/>
    </source>
</evidence>
<sequence length="340" mass="36706">MEKENFPEDALFFIADGHYSTDQVLAAIYGHSATSAKQHFLSVNSHLVGGAVRPGQVVIITSPDNAACQKWEVVMQEAVRVHESELRAMTEQEKKVLAKNYAFLSDVASYTSPMYGWANGYFSQKTKLVENLLDQMDRLYQSSYRNHGHLNSNHFFAQRRALFTQLDQAVNGMVRRELFGSSAAAVGVKRQLGISSKATVHQWKSQVEPGRIPELSGRYVQLRAAAKNFARLGYIAIGLEVVGGYANIQRVCTEASGSVLCAKTKYTESLKVGGSVVGGVAGGGLAAYGTCNLLFGLETAGTSLLWCGLLVGAAGSYVGSKSLGKGGEVLGEFVYERAVN</sequence>
<keyword evidence="2" id="KW-1185">Reference proteome</keyword>
<organism evidence="1 2">
    <name type="scientific">Microbulbifer salipaludis</name>
    <dbReference type="NCBI Taxonomy" id="187980"/>
    <lineage>
        <taxon>Bacteria</taxon>
        <taxon>Pseudomonadati</taxon>
        <taxon>Pseudomonadota</taxon>
        <taxon>Gammaproteobacteria</taxon>
        <taxon>Cellvibrionales</taxon>
        <taxon>Microbulbiferaceae</taxon>
        <taxon>Microbulbifer</taxon>
    </lineage>
</organism>
<dbReference type="RefSeq" id="WP_207001101.1">
    <property type="nucleotide sequence ID" value="NZ_JAEKJR010000002.1"/>
</dbReference>
<reference evidence="1 2" key="1">
    <citation type="submission" date="2020-12" db="EMBL/GenBank/DDBJ databases">
        <title>Oil enriched cultivation method for isolating marine PHA-producing bacteria.</title>
        <authorList>
            <person name="Zheng W."/>
            <person name="Yu S."/>
            <person name="Huang Y."/>
        </authorList>
    </citation>
    <scope>NUCLEOTIDE SEQUENCE [LARGE SCALE GENOMIC DNA]</scope>
    <source>
        <strain evidence="1 2">SN0-2</strain>
    </source>
</reference>
<evidence type="ECO:0008006" key="3">
    <source>
        <dbReference type="Google" id="ProtNLM"/>
    </source>
</evidence>
<dbReference type="EMBL" id="JAEKJR010000002">
    <property type="protein sequence ID" value="MBN8430848.1"/>
    <property type="molecule type" value="Genomic_DNA"/>
</dbReference>
<protein>
    <recommendedName>
        <fullName evidence="3">LysM domain-containing protein</fullName>
    </recommendedName>
</protein>
<proteinExistence type="predicted"/>
<accession>A0ABS3E6C8</accession>
<evidence type="ECO:0000313" key="2">
    <source>
        <dbReference type="Proteomes" id="UP000664293"/>
    </source>
</evidence>